<dbReference type="OrthoDB" id="195863at2"/>
<keyword evidence="4" id="KW-1185">Reference proteome</keyword>
<organism evidence="3 4">
    <name type="scientific">Aeoliella mucimassa</name>
    <dbReference type="NCBI Taxonomy" id="2527972"/>
    <lineage>
        <taxon>Bacteria</taxon>
        <taxon>Pseudomonadati</taxon>
        <taxon>Planctomycetota</taxon>
        <taxon>Planctomycetia</taxon>
        <taxon>Pirellulales</taxon>
        <taxon>Lacipirellulaceae</taxon>
        <taxon>Aeoliella</taxon>
    </lineage>
</organism>
<sequence>MNLTNSIASHETLPLLKVLLVEDDDDDVLLTSKVLLDHACACSISRVEDGVQALEYLYGTGQYENSSRPDVILLDLNMPRMDGRQVLQRVKTDPNLQLIPVIVLTTSEDSRDIHRSYEDRANGYVTKPVNLSDYRRVLKALSAHWFQGVKLPTQV</sequence>
<evidence type="ECO:0000313" key="4">
    <source>
        <dbReference type="Proteomes" id="UP000315750"/>
    </source>
</evidence>
<dbReference type="InterPro" id="IPR052893">
    <property type="entry name" value="TCS_response_regulator"/>
</dbReference>
<accession>A0A518ARH4</accession>
<dbReference type="SMART" id="SM00448">
    <property type="entry name" value="REC"/>
    <property type="match status" value="1"/>
</dbReference>
<dbReference type="CDD" id="cd17557">
    <property type="entry name" value="REC_Rcp-like"/>
    <property type="match status" value="1"/>
</dbReference>
<evidence type="ECO:0000313" key="3">
    <source>
        <dbReference type="EMBL" id="QDU57323.1"/>
    </source>
</evidence>
<dbReference type="AlphaFoldDB" id="A0A518ARH4"/>
<dbReference type="InterPro" id="IPR011006">
    <property type="entry name" value="CheY-like_superfamily"/>
</dbReference>
<dbReference type="Proteomes" id="UP000315750">
    <property type="component" value="Chromosome"/>
</dbReference>
<gene>
    <name evidence="3" type="primary">rcp1_2</name>
    <name evidence="3" type="ORF">Pan181_35380</name>
</gene>
<reference evidence="3 4" key="1">
    <citation type="submission" date="2019-02" db="EMBL/GenBank/DDBJ databases">
        <title>Deep-cultivation of Planctomycetes and their phenomic and genomic characterization uncovers novel biology.</title>
        <authorList>
            <person name="Wiegand S."/>
            <person name="Jogler M."/>
            <person name="Boedeker C."/>
            <person name="Pinto D."/>
            <person name="Vollmers J."/>
            <person name="Rivas-Marin E."/>
            <person name="Kohn T."/>
            <person name="Peeters S.H."/>
            <person name="Heuer A."/>
            <person name="Rast P."/>
            <person name="Oberbeckmann S."/>
            <person name="Bunk B."/>
            <person name="Jeske O."/>
            <person name="Meyerdierks A."/>
            <person name="Storesund J.E."/>
            <person name="Kallscheuer N."/>
            <person name="Luecker S."/>
            <person name="Lage O.M."/>
            <person name="Pohl T."/>
            <person name="Merkel B.J."/>
            <person name="Hornburger P."/>
            <person name="Mueller R.-W."/>
            <person name="Bruemmer F."/>
            <person name="Labrenz M."/>
            <person name="Spormann A.M."/>
            <person name="Op den Camp H."/>
            <person name="Overmann J."/>
            <person name="Amann R."/>
            <person name="Jetten M.S.M."/>
            <person name="Mascher T."/>
            <person name="Medema M.H."/>
            <person name="Devos D.P."/>
            <person name="Kaster A.-K."/>
            <person name="Ovreas L."/>
            <person name="Rohde M."/>
            <person name="Galperin M.Y."/>
            <person name="Jogler C."/>
        </authorList>
    </citation>
    <scope>NUCLEOTIDE SEQUENCE [LARGE SCALE GENOMIC DNA]</scope>
    <source>
        <strain evidence="3 4">Pan181</strain>
    </source>
</reference>
<dbReference type="PROSITE" id="PS50110">
    <property type="entry name" value="RESPONSE_REGULATORY"/>
    <property type="match status" value="1"/>
</dbReference>
<evidence type="ECO:0000256" key="1">
    <source>
        <dbReference type="PROSITE-ProRule" id="PRU00169"/>
    </source>
</evidence>
<proteinExistence type="predicted"/>
<dbReference type="SUPFAM" id="SSF52172">
    <property type="entry name" value="CheY-like"/>
    <property type="match status" value="1"/>
</dbReference>
<dbReference type="RefSeq" id="WP_145248425.1">
    <property type="nucleotide sequence ID" value="NZ_CP036278.1"/>
</dbReference>
<dbReference type="GO" id="GO:0000160">
    <property type="term" value="P:phosphorelay signal transduction system"/>
    <property type="evidence" value="ECO:0007669"/>
    <property type="project" value="InterPro"/>
</dbReference>
<dbReference type="KEGG" id="amuc:Pan181_35380"/>
<feature type="domain" description="Response regulatory" evidence="2">
    <location>
        <begin position="17"/>
        <end position="142"/>
    </location>
</feature>
<dbReference type="Gene3D" id="3.40.50.2300">
    <property type="match status" value="1"/>
</dbReference>
<dbReference type="InterPro" id="IPR001789">
    <property type="entry name" value="Sig_transdc_resp-reg_receiver"/>
</dbReference>
<dbReference type="PANTHER" id="PTHR44520">
    <property type="entry name" value="RESPONSE REGULATOR RCP1-RELATED"/>
    <property type="match status" value="1"/>
</dbReference>
<dbReference type="PANTHER" id="PTHR44520:SF2">
    <property type="entry name" value="RESPONSE REGULATOR RCP1"/>
    <property type="match status" value="1"/>
</dbReference>
<feature type="modified residue" description="4-aspartylphosphate" evidence="1">
    <location>
        <position position="75"/>
    </location>
</feature>
<protein>
    <submittedName>
        <fullName evidence="3">Response regulator rcp1</fullName>
    </submittedName>
</protein>
<evidence type="ECO:0000259" key="2">
    <source>
        <dbReference type="PROSITE" id="PS50110"/>
    </source>
</evidence>
<name>A0A518ARH4_9BACT</name>
<dbReference type="Pfam" id="PF00072">
    <property type="entry name" value="Response_reg"/>
    <property type="match status" value="1"/>
</dbReference>
<dbReference type="EMBL" id="CP036278">
    <property type="protein sequence ID" value="QDU57323.1"/>
    <property type="molecule type" value="Genomic_DNA"/>
</dbReference>
<keyword evidence="1" id="KW-0597">Phosphoprotein</keyword>